<protein>
    <recommendedName>
        <fullName evidence="10">Transporter</fullName>
    </recommendedName>
</protein>
<accession>A0A3P7JHU4</accession>
<dbReference type="EMBL" id="UYYB01137186">
    <property type="protein sequence ID" value="VDM85190.1"/>
    <property type="molecule type" value="Genomic_DNA"/>
</dbReference>
<keyword evidence="5" id="KW-1133">Transmembrane helix</keyword>
<proteinExistence type="predicted"/>
<dbReference type="GO" id="GO:0005335">
    <property type="term" value="F:serotonin:sodium:chloride symporter activity"/>
    <property type="evidence" value="ECO:0007669"/>
    <property type="project" value="TreeGrafter"/>
</dbReference>
<evidence type="ECO:0000256" key="5">
    <source>
        <dbReference type="ARBA" id="ARBA00022989"/>
    </source>
</evidence>
<dbReference type="GO" id="GO:0006865">
    <property type="term" value="P:amino acid transport"/>
    <property type="evidence" value="ECO:0007669"/>
    <property type="project" value="TreeGrafter"/>
</dbReference>
<keyword evidence="7" id="KW-0479">Metal-binding</keyword>
<reference evidence="8 9" key="1">
    <citation type="submission" date="2018-11" db="EMBL/GenBank/DDBJ databases">
        <authorList>
            <consortium name="Pathogen Informatics"/>
        </authorList>
    </citation>
    <scope>NUCLEOTIDE SEQUENCE [LARGE SCALE GENOMIC DNA]</scope>
</reference>
<dbReference type="GO" id="GO:0043005">
    <property type="term" value="C:neuron projection"/>
    <property type="evidence" value="ECO:0007669"/>
    <property type="project" value="TreeGrafter"/>
</dbReference>
<gene>
    <name evidence="8" type="ORF">SVUK_LOCUS20188</name>
</gene>
<evidence type="ECO:0008006" key="10">
    <source>
        <dbReference type="Google" id="ProtNLM"/>
    </source>
</evidence>
<organism evidence="8 9">
    <name type="scientific">Strongylus vulgaris</name>
    <name type="common">Blood worm</name>
    <dbReference type="NCBI Taxonomy" id="40348"/>
    <lineage>
        <taxon>Eukaryota</taxon>
        <taxon>Metazoa</taxon>
        <taxon>Ecdysozoa</taxon>
        <taxon>Nematoda</taxon>
        <taxon>Chromadorea</taxon>
        <taxon>Rhabditida</taxon>
        <taxon>Rhabditina</taxon>
        <taxon>Rhabditomorpha</taxon>
        <taxon>Strongyloidea</taxon>
        <taxon>Strongylidae</taxon>
        <taxon>Strongylus</taxon>
    </lineage>
</organism>
<dbReference type="GO" id="GO:0051378">
    <property type="term" value="F:serotonin binding"/>
    <property type="evidence" value="ECO:0007669"/>
    <property type="project" value="TreeGrafter"/>
</dbReference>
<feature type="binding site" evidence="7">
    <location>
        <position position="11"/>
    </location>
    <ligand>
        <name>Na(+)</name>
        <dbReference type="ChEBI" id="CHEBI:29101"/>
        <label>1</label>
    </ligand>
</feature>
<evidence type="ECO:0000256" key="6">
    <source>
        <dbReference type="ARBA" id="ARBA00023136"/>
    </source>
</evidence>
<evidence type="ECO:0000256" key="3">
    <source>
        <dbReference type="ARBA" id="ARBA00022692"/>
    </source>
</evidence>
<keyword evidence="6" id="KW-0472">Membrane</keyword>
<dbReference type="PANTHER" id="PTHR11616">
    <property type="entry name" value="SODIUM/CHLORIDE DEPENDENT TRANSPORTER"/>
    <property type="match status" value="1"/>
</dbReference>
<dbReference type="InterPro" id="IPR037272">
    <property type="entry name" value="SNS_sf"/>
</dbReference>
<dbReference type="InterPro" id="IPR000175">
    <property type="entry name" value="Na/ntran_symport"/>
</dbReference>
<evidence type="ECO:0000313" key="9">
    <source>
        <dbReference type="Proteomes" id="UP000270094"/>
    </source>
</evidence>
<comment type="subcellular location">
    <subcellularLocation>
        <location evidence="1">Membrane</location>
        <topology evidence="1">Multi-pass membrane protein</topology>
    </subcellularLocation>
</comment>
<dbReference type="PROSITE" id="PS50267">
    <property type="entry name" value="NA_NEUROTRAN_SYMP_3"/>
    <property type="match status" value="1"/>
</dbReference>
<dbReference type="GO" id="GO:0046872">
    <property type="term" value="F:metal ion binding"/>
    <property type="evidence" value="ECO:0007669"/>
    <property type="project" value="UniProtKB-KW"/>
</dbReference>
<dbReference type="AlphaFoldDB" id="A0A3P7JHU4"/>
<dbReference type="GO" id="GO:0098793">
    <property type="term" value="C:presynapse"/>
    <property type="evidence" value="ECO:0007669"/>
    <property type="project" value="GOC"/>
</dbReference>
<name>A0A3P7JHU4_STRVU</name>
<feature type="non-terminal residue" evidence="8">
    <location>
        <position position="46"/>
    </location>
</feature>
<dbReference type="GO" id="GO:0005886">
    <property type="term" value="C:plasma membrane"/>
    <property type="evidence" value="ECO:0007669"/>
    <property type="project" value="TreeGrafter"/>
</dbReference>
<keyword evidence="2" id="KW-0813">Transport</keyword>
<dbReference type="PANTHER" id="PTHR11616:SF279">
    <property type="entry name" value="SODIUM-DEPENDENT SEROTONIN TRANSPORTER"/>
    <property type="match status" value="1"/>
</dbReference>
<evidence type="ECO:0000256" key="7">
    <source>
        <dbReference type="PIRSR" id="PIRSR600175-1"/>
    </source>
</evidence>
<evidence type="ECO:0000256" key="1">
    <source>
        <dbReference type="ARBA" id="ARBA00004141"/>
    </source>
</evidence>
<dbReference type="Pfam" id="PF00209">
    <property type="entry name" value="SNF"/>
    <property type="match status" value="1"/>
</dbReference>
<feature type="binding site" evidence="7">
    <location>
        <position position="9"/>
    </location>
    <ligand>
        <name>Na(+)</name>
        <dbReference type="ChEBI" id="CHEBI:29101"/>
        <label>1</label>
    </ligand>
</feature>
<dbReference type="OrthoDB" id="6581954at2759"/>
<dbReference type="Proteomes" id="UP000270094">
    <property type="component" value="Unassembled WGS sequence"/>
</dbReference>
<evidence type="ECO:0000256" key="4">
    <source>
        <dbReference type="ARBA" id="ARBA00022847"/>
    </source>
</evidence>
<keyword evidence="7" id="KW-0915">Sodium</keyword>
<feature type="binding site" evidence="7">
    <location>
        <position position="12"/>
    </location>
    <ligand>
        <name>Na(+)</name>
        <dbReference type="ChEBI" id="CHEBI:29101"/>
        <label>1</label>
    </ligand>
</feature>
<keyword evidence="4" id="KW-0769">Symport</keyword>
<sequence length="46" mass="5127">MEFLLAVIGYAVDLGNIWRFPSVCYKHGGAYKFRSVSYTLLGNVIG</sequence>
<feature type="binding site" evidence="7">
    <location>
        <position position="16"/>
    </location>
    <ligand>
        <name>Na(+)</name>
        <dbReference type="ChEBI" id="CHEBI:29101"/>
        <label>1</label>
    </ligand>
</feature>
<dbReference type="SUPFAM" id="SSF161070">
    <property type="entry name" value="SNF-like"/>
    <property type="match status" value="1"/>
</dbReference>
<keyword evidence="3" id="KW-0812">Transmembrane</keyword>
<evidence type="ECO:0000313" key="8">
    <source>
        <dbReference type="EMBL" id="VDM85190.1"/>
    </source>
</evidence>
<evidence type="ECO:0000256" key="2">
    <source>
        <dbReference type="ARBA" id="ARBA00022448"/>
    </source>
</evidence>
<keyword evidence="9" id="KW-1185">Reference proteome</keyword>